<sequence length="152" mass="16878">MRAPGKHTAMTDSTSCLSPNSDNTPVDPRPIDIYKETTSPPPYGEPCSGNNLTNPTSSYIYNETVSPPAYGAPYTSIGLDRDPRVSGETLPGMTYMDYLKAERNKSKARRVGKWVKWHCKLYLQLNEKFAVLARVWGVQDIGKMSGVPYSNN</sequence>
<name>A0ACB6SA58_9PLEO</name>
<comment type="caution">
    <text evidence="1">The sequence shown here is derived from an EMBL/GenBank/DDBJ whole genome shotgun (WGS) entry which is preliminary data.</text>
</comment>
<evidence type="ECO:0000313" key="2">
    <source>
        <dbReference type="Proteomes" id="UP000799754"/>
    </source>
</evidence>
<reference evidence="1" key="1">
    <citation type="journal article" date="2020" name="Stud. Mycol.">
        <title>101 Dothideomycetes genomes: a test case for predicting lifestyles and emergence of pathogens.</title>
        <authorList>
            <person name="Haridas S."/>
            <person name="Albert R."/>
            <person name="Binder M."/>
            <person name="Bloem J."/>
            <person name="Labutti K."/>
            <person name="Salamov A."/>
            <person name="Andreopoulos B."/>
            <person name="Baker S."/>
            <person name="Barry K."/>
            <person name="Bills G."/>
            <person name="Bluhm B."/>
            <person name="Cannon C."/>
            <person name="Castanera R."/>
            <person name="Culley D."/>
            <person name="Daum C."/>
            <person name="Ezra D."/>
            <person name="Gonzalez J."/>
            <person name="Henrissat B."/>
            <person name="Kuo A."/>
            <person name="Liang C."/>
            <person name="Lipzen A."/>
            <person name="Lutzoni F."/>
            <person name="Magnuson J."/>
            <person name="Mondo S."/>
            <person name="Nolan M."/>
            <person name="Ohm R."/>
            <person name="Pangilinan J."/>
            <person name="Park H.-J."/>
            <person name="Ramirez L."/>
            <person name="Alfaro M."/>
            <person name="Sun H."/>
            <person name="Tritt A."/>
            <person name="Yoshinaga Y."/>
            <person name="Zwiers L.-H."/>
            <person name="Turgeon B."/>
            <person name="Goodwin S."/>
            <person name="Spatafora J."/>
            <person name="Crous P."/>
            <person name="Grigoriev I."/>
        </authorList>
    </citation>
    <scope>NUCLEOTIDE SEQUENCE</scope>
    <source>
        <strain evidence="1">CBS 525.71</strain>
    </source>
</reference>
<evidence type="ECO:0000313" key="1">
    <source>
        <dbReference type="EMBL" id="KAF2630209.1"/>
    </source>
</evidence>
<organism evidence="1 2">
    <name type="scientific">Macroventuria anomochaeta</name>
    <dbReference type="NCBI Taxonomy" id="301207"/>
    <lineage>
        <taxon>Eukaryota</taxon>
        <taxon>Fungi</taxon>
        <taxon>Dikarya</taxon>
        <taxon>Ascomycota</taxon>
        <taxon>Pezizomycotina</taxon>
        <taxon>Dothideomycetes</taxon>
        <taxon>Pleosporomycetidae</taxon>
        <taxon>Pleosporales</taxon>
        <taxon>Pleosporineae</taxon>
        <taxon>Didymellaceae</taxon>
        <taxon>Macroventuria</taxon>
    </lineage>
</organism>
<keyword evidence="2" id="KW-1185">Reference proteome</keyword>
<dbReference type="EMBL" id="MU006707">
    <property type="protein sequence ID" value="KAF2630209.1"/>
    <property type="molecule type" value="Genomic_DNA"/>
</dbReference>
<gene>
    <name evidence="1" type="ORF">BU25DRAFT_455980</name>
</gene>
<dbReference type="Proteomes" id="UP000799754">
    <property type="component" value="Unassembled WGS sequence"/>
</dbReference>
<protein>
    <submittedName>
        <fullName evidence="1">Uncharacterized protein</fullName>
    </submittedName>
</protein>
<proteinExistence type="predicted"/>
<accession>A0ACB6SA58</accession>